<keyword evidence="2" id="KW-0732">Signal</keyword>
<protein>
    <recommendedName>
        <fullName evidence="4">Plastid lipid-associated protein/fibrillin conserved domain-containing protein</fullName>
    </recommendedName>
</protein>
<feature type="region of interest" description="Disordered" evidence="1">
    <location>
        <begin position="520"/>
        <end position="547"/>
    </location>
</feature>
<dbReference type="EMBL" id="HBGZ01010380">
    <property type="protein sequence ID" value="CAD9592342.1"/>
    <property type="molecule type" value="Transcribed_RNA"/>
</dbReference>
<evidence type="ECO:0008006" key="4">
    <source>
        <dbReference type="Google" id="ProtNLM"/>
    </source>
</evidence>
<reference evidence="3" key="1">
    <citation type="submission" date="2021-01" db="EMBL/GenBank/DDBJ databases">
        <authorList>
            <person name="Corre E."/>
            <person name="Pelletier E."/>
            <person name="Niang G."/>
            <person name="Scheremetjew M."/>
            <person name="Finn R."/>
            <person name="Kale V."/>
            <person name="Holt S."/>
            <person name="Cochrane G."/>
            <person name="Meng A."/>
            <person name="Brown T."/>
            <person name="Cohen L."/>
        </authorList>
    </citation>
    <scope>NUCLEOTIDE SEQUENCE</scope>
    <source>
        <strain evidence="3">SM1012Den-03</strain>
    </source>
</reference>
<evidence type="ECO:0000313" key="3">
    <source>
        <dbReference type="EMBL" id="CAD9592342.1"/>
    </source>
</evidence>
<feature type="chain" id="PRO_5031025697" description="Plastid lipid-associated protein/fibrillin conserved domain-containing protein" evidence="2">
    <location>
        <begin position="29"/>
        <end position="547"/>
    </location>
</feature>
<dbReference type="AlphaFoldDB" id="A0A7S2L2F7"/>
<feature type="compositionally biased region" description="Basic residues" evidence="1">
    <location>
        <begin position="529"/>
        <end position="547"/>
    </location>
</feature>
<accession>A0A7S2L2F7</accession>
<evidence type="ECO:0000256" key="1">
    <source>
        <dbReference type="SAM" id="MobiDB-lite"/>
    </source>
</evidence>
<proteinExistence type="predicted"/>
<feature type="signal peptide" evidence="2">
    <location>
        <begin position="1"/>
        <end position="28"/>
    </location>
</feature>
<organism evidence="3">
    <name type="scientific">Skeletonema marinoi</name>
    <dbReference type="NCBI Taxonomy" id="267567"/>
    <lineage>
        <taxon>Eukaryota</taxon>
        <taxon>Sar</taxon>
        <taxon>Stramenopiles</taxon>
        <taxon>Ochrophyta</taxon>
        <taxon>Bacillariophyta</taxon>
        <taxon>Coscinodiscophyceae</taxon>
        <taxon>Thalassiosirophycidae</taxon>
        <taxon>Thalassiosirales</taxon>
        <taxon>Skeletonemataceae</taxon>
        <taxon>Skeletonema</taxon>
        <taxon>Skeletonema marinoi-dohrnii complex</taxon>
    </lineage>
</organism>
<sequence length="547" mass="61051">MTMVVACRVQAAASLLVLFLASFSNALALPSSKGITTLASSFKTTTTGYGGSYTKYLRCRECALTAIMRASSTDEMDTENVDDDLDDFMKEMFEASAVAAYSRDNAESMKELFQTSATSDDKSINKNETVAAAAETLEPSKTREIPSHFIQREKAVGIGGNDGFVYDVNKLKRNLVQESVRGYKQELLVLLGDGRQVMDSKKDGKQKNDVTVPKWKKDRDDLIEERLASLVQNNPVSTTTDSNLLDGDWAFAFQTNSAKTILDTSRFLLSKTKRVKPNNASNQDSTIPAARGGPWRFRSGKTENPFRSSTRQVFLENLSNDDDAHIIDRTSMFGGLFKISRRYGVYGLTRTSIDLDLMNSESKFIGMPVNRKDRDDFLGTKYGSPLEIQVLYLDSDLCVCTTGQGLDGPVHVYTKSNLWVTSGAKRNVRLLVSWFLSLQSPLRVRQRLTNAFEKVNKKSLNIDGSDLQAINIGEIDITDDGLTAEEPAWDGEDDPFYHLTPGERMDVLRTMSLQDIYKSAVNRKEQNQKQKRRFGGSRKGAFKRPDS</sequence>
<gene>
    <name evidence="3" type="ORF">SMAR0320_LOCUS7441</name>
</gene>
<name>A0A7S2L2F7_9STRA</name>
<evidence type="ECO:0000256" key="2">
    <source>
        <dbReference type="SAM" id="SignalP"/>
    </source>
</evidence>
<feature type="region of interest" description="Disordered" evidence="1">
    <location>
        <begin position="276"/>
        <end position="305"/>
    </location>
</feature>